<dbReference type="Gene3D" id="3.90.79.10">
    <property type="entry name" value="Nucleoside Triphosphate Pyrophosphohydrolase"/>
    <property type="match status" value="1"/>
</dbReference>
<dbReference type="PROSITE" id="PS51462">
    <property type="entry name" value="NUDIX"/>
    <property type="match status" value="1"/>
</dbReference>
<reference evidence="2 3" key="1">
    <citation type="journal article" date="2014" name="Mol. Biol. Evol.">
        <title>Massive expansion of Ubiquitination-related gene families within the Chlamydiae.</title>
        <authorList>
            <person name="Domman D."/>
            <person name="Collingro A."/>
            <person name="Lagkouvardos I."/>
            <person name="Gehre L."/>
            <person name="Weinmaier T."/>
            <person name="Rattei T."/>
            <person name="Subtil A."/>
            <person name="Horn M."/>
        </authorList>
    </citation>
    <scope>NUCLEOTIDE SEQUENCE [LARGE SCALE GENOMIC DNA]</scope>
    <source>
        <strain evidence="2 3">OEW1</strain>
    </source>
</reference>
<dbReference type="AlphaFoldDB" id="A0A0C1ECA6"/>
<dbReference type="InterPro" id="IPR015797">
    <property type="entry name" value="NUDIX_hydrolase-like_dom_sf"/>
</dbReference>
<dbReference type="Proteomes" id="UP000031307">
    <property type="component" value="Unassembled WGS sequence"/>
</dbReference>
<protein>
    <recommendedName>
        <fullName evidence="1">Nudix hydrolase domain-containing protein</fullName>
    </recommendedName>
</protein>
<dbReference type="SUPFAM" id="SSF55811">
    <property type="entry name" value="Nudix"/>
    <property type="match status" value="1"/>
</dbReference>
<evidence type="ECO:0000313" key="3">
    <source>
        <dbReference type="Proteomes" id="UP000031307"/>
    </source>
</evidence>
<feature type="domain" description="Nudix hydrolase" evidence="1">
    <location>
        <begin position="88"/>
        <end position="226"/>
    </location>
</feature>
<dbReference type="EMBL" id="JSAM01000069">
    <property type="protein sequence ID" value="KIA77673.1"/>
    <property type="molecule type" value="Genomic_DNA"/>
</dbReference>
<evidence type="ECO:0000259" key="1">
    <source>
        <dbReference type="PROSITE" id="PS51462"/>
    </source>
</evidence>
<accession>A0A0C1ECA6</accession>
<dbReference type="PATRIC" id="fig|83552.4.peg.1137"/>
<name>A0A0C1ECA6_9BACT</name>
<evidence type="ECO:0000313" key="2">
    <source>
        <dbReference type="EMBL" id="KIA77673.1"/>
    </source>
</evidence>
<comment type="caution">
    <text evidence="2">The sequence shown here is derived from an EMBL/GenBank/DDBJ whole genome shotgun (WGS) entry which is preliminary data.</text>
</comment>
<organism evidence="2 3">
    <name type="scientific">Parachlamydia acanthamoebae</name>
    <dbReference type="NCBI Taxonomy" id="83552"/>
    <lineage>
        <taxon>Bacteria</taxon>
        <taxon>Pseudomonadati</taxon>
        <taxon>Chlamydiota</taxon>
        <taxon>Chlamydiia</taxon>
        <taxon>Parachlamydiales</taxon>
        <taxon>Parachlamydiaceae</taxon>
        <taxon>Parachlamydia</taxon>
    </lineage>
</organism>
<sequence>MMNYQIIQLSTHFKIEIVQTSFEKNLSRDVIKAIDLIWEKESLTRPIFNGKIFCVLSFHEQTLTGQFIEYKTYLARLRDPALKEFLPIYVLGVTGITQWRNQFLFGKRSEGVTLYPGHYEFAPAGGVDLGAVNGNCIDLQKQILIELEEEVRLQEHEVSSIAPWILMRDKYSGDYEVCLHIHLDPQYSHAEIAPTPEYSSCLWIEADQLHAFILKPALSFVPFTYSLLQQI</sequence>
<dbReference type="InterPro" id="IPR000086">
    <property type="entry name" value="NUDIX_hydrolase_dom"/>
</dbReference>
<proteinExistence type="predicted"/>
<gene>
    <name evidence="2" type="ORF">DB43_FZ00020</name>
</gene>